<dbReference type="PROSITE" id="PS51782">
    <property type="entry name" value="LYSM"/>
    <property type="match status" value="1"/>
</dbReference>
<dbReference type="InterPro" id="IPR000064">
    <property type="entry name" value="NLP_P60_dom"/>
</dbReference>
<evidence type="ECO:0000313" key="11">
    <source>
        <dbReference type="EMBL" id="MEN2766098.1"/>
    </source>
</evidence>
<dbReference type="Gene3D" id="3.10.350.10">
    <property type="entry name" value="LysM domain"/>
    <property type="match status" value="1"/>
</dbReference>
<evidence type="ECO:0000313" key="12">
    <source>
        <dbReference type="Proteomes" id="UP001444625"/>
    </source>
</evidence>
<comment type="similarity">
    <text evidence="1">Belongs to the peptidase C40 family.</text>
</comment>
<feature type="signal peptide" evidence="8">
    <location>
        <begin position="1"/>
        <end position="29"/>
    </location>
</feature>
<evidence type="ECO:0000256" key="8">
    <source>
        <dbReference type="SAM" id="SignalP"/>
    </source>
</evidence>
<proteinExistence type="inferred from homology"/>
<evidence type="ECO:0000256" key="2">
    <source>
        <dbReference type="ARBA" id="ARBA00022670"/>
    </source>
</evidence>
<evidence type="ECO:0000256" key="4">
    <source>
        <dbReference type="ARBA" id="ARBA00022737"/>
    </source>
</evidence>
<dbReference type="InterPro" id="IPR036779">
    <property type="entry name" value="LysM_dom_sf"/>
</dbReference>
<dbReference type="SUPFAM" id="SSF54106">
    <property type="entry name" value="LysM domain"/>
    <property type="match status" value="1"/>
</dbReference>
<dbReference type="SUPFAM" id="SSF54001">
    <property type="entry name" value="Cysteine proteinases"/>
    <property type="match status" value="1"/>
</dbReference>
<dbReference type="InterPro" id="IPR012854">
    <property type="entry name" value="Cu_amine_oxidase-like_N"/>
</dbReference>
<feature type="domain" description="LysM" evidence="9">
    <location>
        <begin position="154"/>
        <end position="197"/>
    </location>
</feature>
<keyword evidence="2" id="KW-0645">Protease</keyword>
<dbReference type="InterPro" id="IPR051202">
    <property type="entry name" value="Peptidase_C40"/>
</dbReference>
<dbReference type="RefSeq" id="WP_345823556.1">
    <property type="nucleotide sequence ID" value="NZ_JBDIML010000001.1"/>
</dbReference>
<keyword evidence="5" id="KW-0378">Hydrolase</keyword>
<evidence type="ECO:0000259" key="10">
    <source>
        <dbReference type="PROSITE" id="PS51935"/>
    </source>
</evidence>
<dbReference type="Pfam" id="PF01476">
    <property type="entry name" value="LysM"/>
    <property type="match status" value="1"/>
</dbReference>
<feature type="domain" description="NlpC/P60" evidence="10">
    <location>
        <begin position="224"/>
        <end position="352"/>
    </location>
</feature>
<reference evidence="11 12" key="1">
    <citation type="submission" date="2024-05" db="EMBL/GenBank/DDBJ databases">
        <authorList>
            <person name="Haq I."/>
            <person name="Ullah Z."/>
            <person name="Ahmad R."/>
            <person name="Li M."/>
            <person name="Tong Y."/>
        </authorList>
    </citation>
    <scope>NUCLEOTIDE SEQUENCE [LARGE SCALE GENOMIC DNA]</scope>
    <source>
        <strain evidence="11 12">16A2E</strain>
    </source>
</reference>
<feature type="chain" id="PRO_5046081643" evidence="8">
    <location>
        <begin position="30"/>
        <end position="353"/>
    </location>
</feature>
<evidence type="ECO:0000259" key="9">
    <source>
        <dbReference type="PROSITE" id="PS51782"/>
    </source>
</evidence>
<feature type="region of interest" description="Disordered" evidence="7">
    <location>
        <begin position="200"/>
        <end position="223"/>
    </location>
</feature>
<name>A0ABU9XF20_9BACI</name>
<dbReference type="PANTHER" id="PTHR47053">
    <property type="entry name" value="MUREIN DD-ENDOPEPTIDASE MEPH-RELATED"/>
    <property type="match status" value="1"/>
</dbReference>
<evidence type="ECO:0000256" key="3">
    <source>
        <dbReference type="ARBA" id="ARBA00022729"/>
    </source>
</evidence>
<accession>A0ABU9XF20</accession>
<feature type="compositionally biased region" description="Basic and acidic residues" evidence="7">
    <location>
        <begin position="203"/>
        <end position="214"/>
    </location>
</feature>
<dbReference type="SMART" id="SM00257">
    <property type="entry name" value="LysM"/>
    <property type="match status" value="1"/>
</dbReference>
<dbReference type="PANTHER" id="PTHR47053:SF1">
    <property type="entry name" value="MUREIN DD-ENDOPEPTIDASE MEPH-RELATED"/>
    <property type="match status" value="1"/>
</dbReference>
<dbReference type="Pfam" id="PF00877">
    <property type="entry name" value="NLPC_P60"/>
    <property type="match status" value="1"/>
</dbReference>
<dbReference type="InterPro" id="IPR018392">
    <property type="entry name" value="LysM"/>
</dbReference>
<dbReference type="EMBL" id="JBDIML010000001">
    <property type="protein sequence ID" value="MEN2766098.1"/>
    <property type="molecule type" value="Genomic_DNA"/>
</dbReference>
<protein>
    <submittedName>
        <fullName evidence="11">NlpC/P60 family protein</fullName>
    </submittedName>
</protein>
<evidence type="ECO:0000256" key="1">
    <source>
        <dbReference type="ARBA" id="ARBA00007074"/>
    </source>
</evidence>
<keyword evidence="3 8" id="KW-0732">Signal</keyword>
<sequence length="353" mass="39330">MRLKGKSLNLLLFLSLVFSTLLSNPFTVAAELKQVPTAGVYVNGKIVNGINPIQYNGEYYVPIIYISKILGYNHIIFEEDTKTYQLTDGSTMIRVTMGGTRAKRGDGYINIKPPLWTDIEKTGYLPLSSAGVLFNADIAFQKSDGSIRITTPANYHLVQKGDTLWRIAKAYHTNLELLRAVNDMTSNTIYIGQKLKLPPKNQVQEREPAKEHQQPKIAKQPSGTNLVDNIINEAKKYIGAQYKFGASLSEAPELFDCSSYIQFLFLNSGVEIPRVSRDQASVGAKVANLQKGDLMFFTTPELYSDGRVGHVGIYMGNGNMIHASSSKGVTITENVLQNPYWSKNYLFSKRVIQ</sequence>
<dbReference type="Proteomes" id="UP001444625">
    <property type="component" value="Unassembled WGS sequence"/>
</dbReference>
<dbReference type="Gene3D" id="3.90.1720.10">
    <property type="entry name" value="endopeptidase domain like (from Nostoc punctiforme)"/>
    <property type="match status" value="1"/>
</dbReference>
<dbReference type="PROSITE" id="PS51935">
    <property type="entry name" value="NLPC_P60"/>
    <property type="match status" value="1"/>
</dbReference>
<dbReference type="CDD" id="cd00118">
    <property type="entry name" value="LysM"/>
    <property type="match status" value="1"/>
</dbReference>
<keyword evidence="6" id="KW-0788">Thiol protease</keyword>
<keyword evidence="4" id="KW-0677">Repeat</keyword>
<evidence type="ECO:0000256" key="6">
    <source>
        <dbReference type="ARBA" id="ARBA00022807"/>
    </source>
</evidence>
<evidence type="ECO:0000256" key="7">
    <source>
        <dbReference type="SAM" id="MobiDB-lite"/>
    </source>
</evidence>
<keyword evidence="12" id="KW-1185">Reference proteome</keyword>
<evidence type="ECO:0000256" key="5">
    <source>
        <dbReference type="ARBA" id="ARBA00022801"/>
    </source>
</evidence>
<dbReference type="Pfam" id="PF07833">
    <property type="entry name" value="Cu_amine_oxidN1"/>
    <property type="match status" value="1"/>
</dbReference>
<dbReference type="InterPro" id="IPR038765">
    <property type="entry name" value="Papain-like_cys_pep_sf"/>
</dbReference>
<gene>
    <name evidence="11" type="ORF">ABC228_02785</name>
</gene>
<organism evidence="11 12">
    <name type="scientific">Ornithinibacillus xuwenensis</name>
    <dbReference type="NCBI Taxonomy" id="3144668"/>
    <lineage>
        <taxon>Bacteria</taxon>
        <taxon>Bacillati</taxon>
        <taxon>Bacillota</taxon>
        <taxon>Bacilli</taxon>
        <taxon>Bacillales</taxon>
        <taxon>Bacillaceae</taxon>
        <taxon>Ornithinibacillus</taxon>
    </lineage>
</organism>
<comment type="caution">
    <text evidence="11">The sequence shown here is derived from an EMBL/GenBank/DDBJ whole genome shotgun (WGS) entry which is preliminary data.</text>
</comment>